<dbReference type="Proteomes" id="UP000092382">
    <property type="component" value="Unassembled WGS sequence"/>
</dbReference>
<accession>A0A1B7VYA5</accession>
<dbReference type="InterPro" id="IPR025567">
    <property type="entry name" value="DUF4332"/>
</dbReference>
<protein>
    <recommendedName>
        <fullName evidence="1">DUF4332 domain-containing protein</fullName>
    </recommendedName>
</protein>
<reference evidence="2 3" key="1">
    <citation type="submission" date="2015-09" db="EMBL/GenBank/DDBJ databases">
        <title>Whole genome shotgun sequence assembly of Aphanizomenon flos-aquae UKL13.</title>
        <authorList>
            <person name="Driscoll C."/>
        </authorList>
    </citation>
    <scope>NUCLEOTIDE SEQUENCE [LARGE SCALE GENOMIC DNA]</scope>
    <source>
        <strain evidence="2">MDT13</strain>
    </source>
</reference>
<dbReference type="Pfam" id="PF14229">
    <property type="entry name" value="DUF4332"/>
    <property type="match status" value="1"/>
</dbReference>
<evidence type="ECO:0000313" key="2">
    <source>
        <dbReference type="EMBL" id="OBQ25952.1"/>
    </source>
</evidence>
<feature type="domain" description="DUF4332" evidence="1">
    <location>
        <begin position="23"/>
        <end position="143"/>
    </location>
</feature>
<proteinExistence type="predicted"/>
<dbReference type="EMBL" id="LJOY01000018">
    <property type="protein sequence ID" value="OBQ25952.1"/>
    <property type="molecule type" value="Genomic_DNA"/>
</dbReference>
<sequence>MTTNRTNNRNLLQKSDWPVKDLPGLSPEDQAQLKSCGINTTEELIKRGKTPEERIVLAGKLQVNIHSVNKWVVLAGLARVPSVGTQYCGILLHSGVISVAQLAQTPTHRLHRQVMRLQVATLHNRNLCPAVELVQQWSHQAQAMGN</sequence>
<gene>
    <name evidence="2" type="ORF">AN481_07350</name>
</gene>
<name>A0A1B7VYA5_APHFL</name>
<comment type="caution">
    <text evidence="2">The sequence shown here is derived from an EMBL/GenBank/DDBJ whole genome shotgun (WGS) entry which is preliminary data.</text>
</comment>
<dbReference type="AlphaFoldDB" id="A0A1B7VYA5"/>
<dbReference type="PATRIC" id="fig|1710894.3.peg.3109"/>
<evidence type="ECO:0000259" key="1">
    <source>
        <dbReference type="Pfam" id="PF14229"/>
    </source>
</evidence>
<organism evidence="2 3">
    <name type="scientific">Aphanizomenon flos-aquae LD13</name>
    <dbReference type="NCBI Taxonomy" id="1710894"/>
    <lineage>
        <taxon>Bacteria</taxon>
        <taxon>Bacillati</taxon>
        <taxon>Cyanobacteriota</taxon>
        <taxon>Cyanophyceae</taxon>
        <taxon>Nostocales</taxon>
        <taxon>Aphanizomenonaceae</taxon>
        <taxon>Aphanizomenon</taxon>
    </lineage>
</organism>
<evidence type="ECO:0000313" key="3">
    <source>
        <dbReference type="Proteomes" id="UP000092382"/>
    </source>
</evidence>